<feature type="transmembrane region" description="Helical" evidence="1">
    <location>
        <begin position="332"/>
        <end position="352"/>
    </location>
</feature>
<dbReference type="AlphaFoldDB" id="A0A1G1XZ22"/>
<feature type="transmembrane region" description="Helical" evidence="1">
    <location>
        <begin position="390"/>
        <end position="414"/>
    </location>
</feature>
<evidence type="ECO:0000256" key="1">
    <source>
        <dbReference type="SAM" id="Phobius"/>
    </source>
</evidence>
<comment type="caution">
    <text evidence="2">The sequence shown here is derived from an EMBL/GenBank/DDBJ whole genome shotgun (WGS) entry which is preliminary data.</text>
</comment>
<feature type="transmembrane region" description="Helical" evidence="1">
    <location>
        <begin position="138"/>
        <end position="156"/>
    </location>
</feature>
<sequence>MKELFKSITQSEWRFIILMSLVLVIITGVPYLYAYLVAPAGFSYNGLTSLTPADNPVYYSYINQVKQGNFLINDLFTTEPEPFGMFNVFWLVTGLIAKVFLLPPALAFHLVRLLLIPVFIVAVYCFIGLFFSEPKKRKFCLFFLLFSAGLGVYFLGQISAFDLADKPGYWTPNDIWIPESIVFLTLYKTPHFIASLTLMIAIFGLMIFSFLEKRLSYVLTAGVLALVYFNFHPFYIPMVFATLGLYLFFLILKNRKILWLQAGYFMLFIIISSPAIFYHFWVLANNPIMALRASQNITIAPPFIFIIIGYGFLWPLAVLGIIWLIKRRELNHYFLFLLSWLLVSVALVNFPIQFQSRYTQGLHLPLAIFSVVALFFLADKFLTPKNLDKYGLWLGNQYLAVMIFIVILAASNIFNLTRDIYYFSLKPEPVLHYFYLSQNEIAAIKHLATLVSNQQVLANDQVLSLFIPGLANQAVYLAHEIETVDYPVKAYFWQWFFGTDKQDVQKQEFLVKNGIDYLFFSQSKKTPANFNPANKNYLQLVYRNAGVEIYQVTQP</sequence>
<keyword evidence="1" id="KW-1133">Transmembrane helix</keyword>
<feature type="transmembrane region" description="Helical" evidence="1">
    <location>
        <begin position="358"/>
        <end position="378"/>
    </location>
</feature>
<feature type="transmembrane region" description="Helical" evidence="1">
    <location>
        <begin position="113"/>
        <end position="132"/>
    </location>
</feature>
<dbReference type="Proteomes" id="UP000178240">
    <property type="component" value="Unassembled WGS sequence"/>
</dbReference>
<dbReference type="STRING" id="1797535.A2744_00640"/>
<gene>
    <name evidence="2" type="ORF">A2744_00640</name>
</gene>
<proteinExistence type="predicted"/>
<feature type="transmembrane region" description="Helical" evidence="1">
    <location>
        <begin position="264"/>
        <end position="283"/>
    </location>
</feature>
<dbReference type="EMBL" id="MHIE01000024">
    <property type="protein sequence ID" value="OGY45211.1"/>
    <property type="molecule type" value="Genomic_DNA"/>
</dbReference>
<feature type="transmembrane region" description="Helical" evidence="1">
    <location>
        <begin position="192"/>
        <end position="211"/>
    </location>
</feature>
<accession>A0A1G1XZ22</accession>
<evidence type="ECO:0008006" key="4">
    <source>
        <dbReference type="Google" id="ProtNLM"/>
    </source>
</evidence>
<feature type="transmembrane region" description="Helical" evidence="1">
    <location>
        <begin position="303"/>
        <end position="325"/>
    </location>
</feature>
<feature type="transmembrane region" description="Helical" evidence="1">
    <location>
        <begin position="83"/>
        <end position="101"/>
    </location>
</feature>
<evidence type="ECO:0000313" key="3">
    <source>
        <dbReference type="Proteomes" id="UP000178240"/>
    </source>
</evidence>
<keyword evidence="1" id="KW-0812">Transmembrane</keyword>
<feature type="transmembrane region" description="Helical" evidence="1">
    <location>
        <begin position="12"/>
        <end position="33"/>
    </location>
</feature>
<evidence type="ECO:0000313" key="2">
    <source>
        <dbReference type="EMBL" id="OGY45211.1"/>
    </source>
</evidence>
<name>A0A1G1XZ22_9BACT</name>
<reference evidence="2 3" key="1">
    <citation type="journal article" date="2016" name="Nat. Commun.">
        <title>Thousands of microbial genomes shed light on interconnected biogeochemical processes in an aquifer system.</title>
        <authorList>
            <person name="Anantharaman K."/>
            <person name="Brown C.T."/>
            <person name="Hug L.A."/>
            <person name="Sharon I."/>
            <person name="Castelle C.J."/>
            <person name="Probst A.J."/>
            <person name="Thomas B.C."/>
            <person name="Singh A."/>
            <person name="Wilkins M.J."/>
            <person name="Karaoz U."/>
            <person name="Brodie E.L."/>
            <person name="Williams K.H."/>
            <person name="Hubbard S.S."/>
            <person name="Banfield J.F."/>
        </authorList>
    </citation>
    <scope>NUCLEOTIDE SEQUENCE [LARGE SCALE GENOMIC DNA]</scope>
</reference>
<keyword evidence="1" id="KW-0472">Membrane</keyword>
<organism evidence="2 3">
    <name type="scientific">Candidatus Buchananbacteria bacterium RIFCSPHIGHO2_01_FULL_44_11</name>
    <dbReference type="NCBI Taxonomy" id="1797535"/>
    <lineage>
        <taxon>Bacteria</taxon>
        <taxon>Candidatus Buchananiibacteriota</taxon>
    </lineage>
</organism>
<protein>
    <recommendedName>
        <fullName evidence="4">Glycosyltransferase RgtA/B/C/D-like domain-containing protein</fullName>
    </recommendedName>
</protein>